<dbReference type="EMBL" id="BORQ01000006">
    <property type="protein sequence ID" value="GIO33391.1"/>
    <property type="molecule type" value="Genomic_DNA"/>
</dbReference>
<dbReference type="Proteomes" id="UP000679779">
    <property type="component" value="Unassembled WGS sequence"/>
</dbReference>
<comment type="caution">
    <text evidence="1">The sequence shown here is derived from an EMBL/GenBank/DDBJ whole genome shotgun (WGS) entry which is preliminary data.</text>
</comment>
<accession>A0A919XJK7</accession>
<organism evidence="1 2">
    <name type="scientific">Paenibacillus albilobatus</name>
    <dbReference type="NCBI Taxonomy" id="2716884"/>
    <lineage>
        <taxon>Bacteria</taxon>
        <taxon>Bacillati</taxon>
        <taxon>Bacillota</taxon>
        <taxon>Bacilli</taxon>
        <taxon>Bacillales</taxon>
        <taxon>Paenibacillaceae</taxon>
        <taxon>Paenibacillus</taxon>
    </lineage>
</organism>
<protein>
    <submittedName>
        <fullName evidence="1">Uncharacterized protein</fullName>
    </submittedName>
</protein>
<gene>
    <name evidence="1" type="ORF">J2TS6_45320</name>
</gene>
<evidence type="ECO:0000313" key="1">
    <source>
        <dbReference type="EMBL" id="GIO33391.1"/>
    </source>
</evidence>
<keyword evidence="2" id="KW-1185">Reference proteome</keyword>
<reference evidence="1" key="1">
    <citation type="submission" date="2021-03" db="EMBL/GenBank/DDBJ databases">
        <title>Antimicrobial resistance genes in bacteria isolated from Japanese honey, and their potential for conferring macrolide and lincosamide resistance in the American foulbrood pathogen Paenibacillus larvae.</title>
        <authorList>
            <person name="Okamoto M."/>
            <person name="Kumagai M."/>
            <person name="Kanamori H."/>
            <person name="Takamatsu D."/>
        </authorList>
    </citation>
    <scope>NUCLEOTIDE SEQUENCE</scope>
    <source>
        <strain evidence="1">J2TS6</strain>
    </source>
</reference>
<dbReference type="AlphaFoldDB" id="A0A919XJK7"/>
<proteinExistence type="predicted"/>
<sequence length="73" mass="8192">MHSFREPEYERRIVFIMINDNNQAAGAFLTAFLNWPVCSIVAEKGRPKAAALNVTTLSHNPARLSSKTCDNTR</sequence>
<name>A0A919XJK7_9BACL</name>
<evidence type="ECO:0000313" key="2">
    <source>
        <dbReference type="Proteomes" id="UP000679779"/>
    </source>
</evidence>